<accession>A0A224XSR6</accession>
<dbReference type="AlphaFoldDB" id="A0A224XSR6"/>
<proteinExistence type="predicted"/>
<organism evidence="2">
    <name type="scientific">Panstrongylus lignarius</name>
    <dbReference type="NCBI Taxonomy" id="156445"/>
    <lineage>
        <taxon>Eukaryota</taxon>
        <taxon>Metazoa</taxon>
        <taxon>Ecdysozoa</taxon>
        <taxon>Arthropoda</taxon>
        <taxon>Hexapoda</taxon>
        <taxon>Insecta</taxon>
        <taxon>Pterygota</taxon>
        <taxon>Neoptera</taxon>
        <taxon>Paraneoptera</taxon>
        <taxon>Hemiptera</taxon>
        <taxon>Heteroptera</taxon>
        <taxon>Panheteroptera</taxon>
        <taxon>Cimicomorpha</taxon>
        <taxon>Reduviidae</taxon>
        <taxon>Triatominae</taxon>
        <taxon>Panstrongylus</taxon>
    </lineage>
</organism>
<reference evidence="2" key="1">
    <citation type="journal article" date="2018" name="PLoS Negl. Trop. Dis.">
        <title>An insight into the salivary gland and fat body transcriptome of Panstrongylus lignarius (Hemiptera: Heteroptera), the main vector of Chagas disease in Peru.</title>
        <authorList>
            <person name="Nevoa J.C."/>
            <person name="Mendes M.T."/>
            <person name="da Silva M.V."/>
            <person name="Soares S.C."/>
            <person name="Oliveira C.J.F."/>
            <person name="Ribeiro J.M.C."/>
        </authorList>
    </citation>
    <scope>NUCLEOTIDE SEQUENCE</scope>
</reference>
<keyword evidence="1" id="KW-1133">Transmembrane helix</keyword>
<keyword evidence="1" id="KW-0812">Transmembrane</keyword>
<evidence type="ECO:0000256" key="1">
    <source>
        <dbReference type="SAM" id="Phobius"/>
    </source>
</evidence>
<name>A0A224XSR6_9HEMI</name>
<keyword evidence="1" id="KW-0472">Membrane</keyword>
<sequence>MARSFLYLTLVLNRLINSPYTGTAFICCPLKRNLFIRRSAALRNNSSGTCGALMTAVYASIALSSTALLLLASACRSSARATPYNALGDLGCLVRTRVNLSIALCTRSKLNSSSAISSSSLMAQSSAFVISAFG</sequence>
<evidence type="ECO:0000313" key="2">
    <source>
        <dbReference type="EMBL" id="JAW14154.1"/>
    </source>
</evidence>
<protein>
    <submittedName>
        <fullName evidence="2">Uncharacterized protein</fullName>
    </submittedName>
</protein>
<dbReference type="EMBL" id="GFTR01002272">
    <property type="protein sequence ID" value="JAW14154.1"/>
    <property type="molecule type" value="Transcribed_RNA"/>
</dbReference>
<feature type="transmembrane region" description="Helical" evidence="1">
    <location>
        <begin position="52"/>
        <end position="72"/>
    </location>
</feature>